<keyword evidence="5 11" id="KW-0812">Transmembrane</keyword>
<dbReference type="Gene3D" id="2.170.130.10">
    <property type="entry name" value="TonB-dependent receptor, plug domain"/>
    <property type="match status" value="1"/>
</dbReference>
<dbReference type="InterPro" id="IPR037066">
    <property type="entry name" value="Plug_dom_sf"/>
</dbReference>
<comment type="similarity">
    <text evidence="11">Belongs to the TonB-dependent receptor family.</text>
</comment>
<dbReference type="InterPro" id="IPR036942">
    <property type="entry name" value="Beta-barrel_TonB_sf"/>
</dbReference>
<dbReference type="PROSITE" id="PS52016">
    <property type="entry name" value="TONB_DEPENDENT_REC_3"/>
    <property type="match status" value="1"/>
</dbReference>
<dbReference type="AlphaFoldDB" id="A0A934S3P8"/>
<evidence type="ECO:0000313" key="16">
    <source>
        <dbReference type="Proteomes" id="UP000617628"/>
    </source>
</evidence>
<keyword evidence="9 11" id="KW-0472">Membrane</keyword>
<keyword evidence="7" id="KW-0408">Iron</keyword>
<evidence type="ECO:0000256" key="5">
    <source>
        <dbReference type="ARBA" id="ARBA00022692"/>
    </source>
</evidence>
<dbReference type="PANTHER" id="PTHR32552">
    <property type="entry name" value="FERRICHROME IRON RECEPTOR-RELATED"/>
    <property type="match status" value="1"/>
</dbReference>
<keyword evidence="2 11" id="KW-0813">Transport</keyword>
<evidence type="ECO:0000259" key="14">
    <source>
        <dbReference type="Pfam" id="PF07715"/>
    </source>
</evidence>
<gene>
    <name evidence="15" type="ORF">JIN87_16475</name>
</gene>
<feature type="region of interest" description="Disordered" evidence="12">
    <location>
        <begin position="105"/>
        <end position="129"/>
    </location>
</feature>
<feature type="chain" id="PRO_5036931434" evidence="13">
    <location>
        <begin position="28"/>
        <end position="978"/>
    </location>
</feature>
<evidence type="ECO:0000256" key="10">
    <source>
        <dbReference type="ARBA" id="ARBA00023237"/>
    </source>
</evidence>
<evidence type="ECO:0000256" key="8">
    <source>
        <dbReference type="ARBA" id="ARBA00023065"/>
    </source>
</evidence>
<evidence type="ECO:0000256" key="6">
    <source>
        <dbReference type="ARBA" id="ARBA00022729"/>
    </source>
</evidence>
<dbReference type="Proteomes" id="UP000617628">
    <property type="component" value="Unassembled WGS sequence"/>
</dbReference>
<dbReference type="InterPro" id="IPR039426">
    <property type="entry name" value="TonB-dep_rcpt-like"/>
</dbReference>
<keyword evidence="16" id="KW-1185">Reference proteome</keyword>
<dbReference type="RefSeq" id="WP_200356690.1">
    <property type="nucleotide sequence ID" value="NZ_JAENIL010000031.1"/>
</dbReference>
<evidence type="ECO:0000256" key="4">
    <source>
        <dbReference type="ARBA" id="ARBA00022496"/>
    </source>
</evidence>
<reference evidence="15" key="1">
    <citation type="submission" date="2021-01" db="EMBL/GenBank/DDBJ databases">
        <title>Modified the classification status of verrucomicrobia.</title>
        <authorList>
            <person name="Feng X."/>
        </authorList>
    </citation>
    <scope>NUCLEOTIDE SEQUENCE</scope>
    <source>
        <strain evidence="15">KCTC 13126</strain>
    </source>
</reference>
<dbReference type="InterPro" id="IPR012910">
    <property type="entry name" value="Plug_dom"/>
</dbReference>
<comment type="subcellular location">
    <subcellularLocation>
        <location evidence="1 11">Cell outer membrane</location>
        <topology evidence="1 11">Multi-pass membrane protein</topology>
    </subcellularLocation>
</comment>
<evidence type="ECO:0000256" key="1">
    <source>
        <dbReference type="ARBA" id="ARBA00004571"/>
    </source>
</evidence>
<dbReference type="PANTHER" id="PTHR32552:SF68">
    <property type="entry name" value="FERRICHROME OUTER MEMBRANE TRANSPORTER_PHAGE RECEPTOR"/>
    <property type="match status" value="1"/>
</dbReference>
<dbReference type="GO" id="GO:0015344">
    <property type="term" value="F:siderophore uptake transmembrane transporter activity"/>
    <property type="evidence" value="ECO:0007669"/>
    <property type="project" value="TreeGrafter"/>
</dbReference>
<name>A0A934S3P8_9BACT</name>
<feature type="signal peptide" evidence="13">
    <location>
        <begin position="1"/>
        <end position="27"/>
    </location>
</feature>
<accession>A0A934S3P8</accession>
<dbReference type="EMBL" id="JAENIL010000031">
    <property type="protein sequence ID" value="MBK1878478.1"/>
    <property type="molecule type" value="Genomic_DNA"/>
</dbReference>
<dbReference type="SUPFAM" id="SSF56935">
    <property type="entry name" value="Porins"/>
    <property type="match status" value="2"/>
</dbReference>
<dbReference type="GO" id="GO:0009279">
    <property type="term" value="C:cell outer membrane"/>
    <property type="evidence" value="ECO:0007669"/>
    <property type="project" value="UniProtKB-SubCell"/>
</dbReference>
<evidence type="ECO:0000256" key="13">
    <source>
        <dbReference type="SAM" id="SignalP"/>
    </source>
</evidence>
<feature type="domain" description="TonB-dependent receptor plug" evidence="14">
    <location>
        <begin position="67"/>
        <end position="185"/>
    </location>
</feature>
<proteinExistence type="inferred from homology"/>
<sequence>MSNHRTLKRLIRAFPIVAVVGVGGAIAQDSEETEEVFELSPFTVDASEDEGYRATNTISGTRLNSAIKDIPMPIEVITEEFLRDTGSNDLRESLRYSSGILLESQNDFGSPGGESSQTPGKVNNPQGLSGTAYRTSFKIRGFQTDSVLRDGFRRRHATDSVNIERVEVVRGPASLLYGVGNFGGVINYLVKQPSTERQGSVSVAIGSDNMKRTTIDYTDGLDEAGKLAFRISGAFQDTDSFTDFDTESHWFVAPILSYKPWEGTEILLDGEFGEQERDGIGWKSLRSVASNFINWDGGEAGGFLEVDGRDPRTFRWSGPDTYNHNESSNLELKLTQKIMDNMYFLVGANSSSFDYEQRDNLASLELASNRSQAPAWAIGDVNFEAISPEAVGITTGVQPAVIAYQWEDKKEYNTTDQIRAELNYSFDLFGPKENWFGFHGDLLLGYTDTTEERRFSTIGTPGDGANFHNPTDASYFRFGTQGDGVTQDVVMRERQNERFETMNDAYYGVFQGRFLNDRLMVIAGARRDTTSNATEIRNPQYRVDGTVGGSLDTISTASEETSETTYQSGISFKINEAVSLYAMSSEGVQPNFAGYVDFQGVPITAALAKNEEFGIKFELFDGKLSGTFSKFDITRERSPVGNPSSVWYAPVLTDANRFNPNSDIIYQVNDFNPDNNGWNAAVVASSDEWFDAVGSGAIYQATNSAGNTNWYANASQPQAAALLDAVFANAYATNSTGWFGWLYNQDNLTNNATLDYNGGDPAGPIGNTAVALGSDESTGWDTQFIYSPTDNLQLVFTWAHTKKKVINAGGWIEYPYPEDRWAVWYYPATWAGLGGLPIDEVYGDWTDTSTRISAGTGLALDDTPEDQGSFWVNYEMPEDSKLKGFSFALGGNYEGPRQYFSGITKGGGAIIGDENGDPLTLETESRFQLDGMVKYEFEMHDNPASVQLNVYNIEDTQKLFGQVYQAPLSWRLAFDYRY</sequence>
<keyword evidence="8" id="KW-0406">Ion transport</keyword>
<keyword evidence="4" id="KW-0410">Iron transport</keyword>
<keyword evidence="10 11" id="KW-0998">Cell outer membrane</keyword>
<comment type="caution">
    <text evidence="15">The sequence shown here is derived from an EMBL/GenBank/DDBJ whole genome shotgun (WGS) entry which is preliminary data.</text>
</comment>
<keyword evidence="3 11" id="KW-1134">Transmembrane beta strand</keyword>
<keyword evidence="6 13" id="KW-0732">Signal</keyword>
<evidence type="ECO:0000256" key="7">
    <source>
        <dbReference type="ARBA" id="ARBA00023004"/>
    </source>
</evidence>
<dbReference type="Gene3D" id="2.40.170.20">
    <property type="entry name" value="TonB-dependent receptor, beta-barrel domain"/>
    <property type="match status" value="2"/>
</dbReference>
<dbReference type="Pfam" id="PF07715">
    <property type="entry name" value="Plug"/>
    <property type="match status" value="1"/>
</dbReference>
<evidence type="ECO:0000256" key="9">
    <source>
        <dbReference type="ARBA" id="ARBA00023136"/>
    </source>
</evidence>
<evidence type="ECO:0000313" key="15">
    <source>
        <dbReference type="EMBL" id="MBK1878478.1"/>
    </source>
</evidence>
<evidence type="ECO:0000256" key="2">
    <source>
        <dbReference type="ARBA" id="ARBA00022448"/>
    </source>
</evidence>
<organism evidence="15 16">
    <name type="scientific">Pelagicoccus mobilis</name>
    <dbReference type="NCBI Taxonomy" id="415221"/>
    <lineage>
        <taxon>Bacteria</taxon>
        <taxon>Pseudomonadati</taxon>
        <taxon>Verrucomicrobiota</taxon>
        <taxon>Opitutia</taxon>
        <taxon>Puniceicoccales</taxon>
        <taxon>Pelagicoccaceae</taxon>
        <taxon>Pelagicoccus</taxon>
    </lineage>
</organism>
<evidence type="ECO:0000256" key="3">
    <source>
        <dbReference type="ARBA" id="ARBA00022452"/>
    </source>
</evidence>
<keyword evidence="15" id="KW-0675">Receptor</keyword>
<evidence type="ECO:0000256" key="11">
    <source>
        <dbReference type="PROSITE-ProRule" id="PRU01360"/>
    </source>
</evidence>
<evidence type="ECO:0000256" key="12">
    <source>
        <dbReference type="SAM" id="MobiDB-lite"/>
    </source>
</evidence>
<protein>
    <submittedName>
        <fullName evidence="15">TonB-dependent receptor plug domain-containing protein</fullName>
    </submittedName>
</protein>